<evidence type="ECO:0000313" key="2">
    <source>
        <dbReference type="EMBL" id="OSX67261.1"/>
    </source>
</evidence>
<dbReference type="Pfam" id="PF13369">
    <property type="entry name" value="Transglut_core2"/>
    <property type="match status" value="1"/>
</dbReference>
<dbReference type="InterPro" id="IPR036623">
    <property type="entry name" value="Hemimethylated_DNA-bd_sf"/>
</dbReference>
<dbReference type="Gene3D" id="2.30.30.390">
    <property type="entry name" value="Hemimethylated DNA-binding domain"/>
    <property type="match status" value="1"/>
</dbReference>
<evidence type="ECO:0000313" key="3">
    <source>
        <dbReference type="Proteomes" id="UP000194127"/>
    </source>
</evidence>
<dbReference type="SUPFAM" id="SSF141255">
    <property type="entry name" value="YccV-like"/>
    <property type="match status" value="1"/>
</dbReference>
<dbReference type="InterPro" id="IPR032698">
    <property type="entry name" value="SirB1_N"/>
</dbReference>
<dbReference type="SUPFAM" id="SSF81383">
    <property type="entry name" value="F-box domain"/>
    <property type="match status" value="1"/>
</dbReference>
<dbReference type="GO" id="GO:0003677">
    <property type="term" value="F:DNA binding"/>
    <property type="evidence" value="ECO:0007669"/>
    <property type="project" value="InterPro"/>
</dbReference>
<dbReference type="AlphaFoldDB" id="A0A1X6NF47"/>
<dbReference type="Gene3D" id="1.20.1280.50">
    <property type="match status" value="1"/>
</dbReference>
<proteinExistence type="predicted"/>
<dbReference type="Pfam" id="PF08755">
    <property type="entry name" value="YccV-like"/>
    <property type="match status" value="1"/>
</dbReference>
<organism evidence="2 3">
    <name type="scientific">Postia placenta MAD-698-R-SB12</name>
    <dbReference type="NCBI Taxonomy" id="670580"/>
    <lineage>
        <taxon>Eukaryota</taxon>
        <taxon>Fungi</taxon>
        <taxon>Dikarya</taxon>
        <taxon>Basidiomycota</taxon>
        <taxon>Agaricomycotina</taxon>
        <taxon>Agaricomycetes</taxon>
        <taxon>Polyporales</taxon>
        <taxon>Adustoporiaceae</taxon>
        <taxon>Rhodonia</taxon>
    </lineage>
</organism>
<accession>A0A1X6NF47</accession>
<dbReference type="STRING" id="670580.A0A1X6NF47"/>
<name>A0A1X6NF47_9APHY</name>
<dbReference type="GeneID" id="36332784"/>
<evidence type="ECO:0000259" key="1">
    <source>
        <dbReference type="SMART" id="SM00992"/>
    </source>
</evidence>
<protein>
    <recommendedName>
        <fullName evidence="1">Hemimethylated DNA-binding domain-containing protein</fullName>
    </recommendedName>
</protein>
<sequence length="612" mass="70686">MANDPWPWLPVELHTHILSFLPATRDRADLSVKTLVSYSRANSYLRAAGCQPGLWMRHYRARYTDCIAEREVQRREVAADNWRELYYARRGLDHKALALVDEIRRNPSGRHDKASLFAREYSFDAFDALELEAELPIPACFRSDAPGDTSTKDASEEEIPYVMSRRYWAKALIGIIARCHTIKTWARLFSTPDNENESVTFEEALAGLSAFFDESPRQISRMLDKFAEDCRDSLTDLHVQLDPKAADYDLAQLCVEIRKFLLRAGFENARSFGFYDLMNQFPHALMKEGHRQTIPMSKVYMFASIARRLGIQASPTNAPGKVLCHITSAEPDAHEMLLDVCTDSSPHVFMSRQTADMLQELGLAQDLSEDIVRPCRISTILQRAVTNIQIAVRWNQRMAQSAHLERLSWCEYAWSTAMLLRMQEMRLTPSAMEAKPLDARAVFMDTLAPTLVLPFARSDLENRCKNTIDLDEEFMKVYRRSETQQPIMFFVGQAVKHLTYEYLGCILGWHPVCWRSWPEEFKSGDEESQPFYWVLTADGRRLYVPQQDLTEAFDLGLCKQMLESRTTFSRYFEGIHEDKQQGRSRLLLSEELKTMYPEDEKVSEMWVARNLP</sequence>
<dbReference type="SMART" id="SM00992">
    <property type="entry name" value="YccV-like"/>
    <property type="match status" value="1"/>
</dbReference>
<dbReference type="EMBL" id="KZ110591">
    <property type="protein sequence ID" value="OSX67261.1"/>
    <property type="molecule type" value="Genomic_DNA"/>
</dbReference>
<dbReference type="RefSeq" id="XP_024344055.1">
    <property type="nucleotide sequence ID" value="XM_024487835.1"/>
</dbReference>
<feature type="domain" description="Hemimethylated DNA-binding" evidence="1">
    <location>
        <begin position="488"/>
        <end position="585"/>
    </location>
</feature>
<reference evidence="2 3" key="1">
    <citation type="submission" date="2017-04" db="EMBL/GenBank/DDBJ databases">
        <title>Genome Sequence of the Model Brown-Rot Fungus Postia placenta SB12.</title>
        <authorList>
            <consortium name="DOE Joint Genome Institute"/>
            <person name="Gaskell J."/>
            <person name="Kersten P."/>
            <person name="Larrondo L.F."/>
            <person name="Canessa P."/>
            <person name="Martinez D."/>
            <person name="Hibbett D."/>
            <person name="Schmoll M."/>
            <person name="Kubicek C.P."/>
            <person name="Martinez A.T."/>
            <person name="Yadav J."/>
            <person name="Master E."/>
            <person name="Magnuson J.K."/>
            <person name="James T."/>
            <person name="Yaver D."/>
            <person name="Berka R."/>
            <person name="Labutti K."/>
            <person name="Lipzen A."/>
            <person name="Aerts A."/>
            <person name="Barry K."/>
            <person name="Henrissat B."/>
            <person name="Blanchette R."/>
            <person name="Grigoriev I."/>
            <person name="Cullen D."/>
        </authorList>
    </citation>
    <scope>NUCLEOTIDE SEQUENCE [LARGE SCALE GENOMIC DNA]</scope>
    <source>
        <strain evidence="2 3">MAD-698-R-SB12</strain>
    </source>
</reference>
<dbReference type="InterPro" id="IPR036047">
    <property type="entry name" value="F-box-like_dom_sf"/>
</dbReference>
<dbReference type="OrthoDB" id="28868at2759"/>
<gene>
    <name evidence="2" type="ORF">POSPLADRAFT_1164567</name>
</gene>
<keyword evidence="3" id="KW-1185">Reference proteome</keyword>
<dbReference type="Proteomes" id="UP000194127">
    <property type="component" value="Unassembled WGS sequence"/>
</dbReference>
<dbReference type="InterPro" id="IPR011722">
    <property type="entry name" value="Hemimethylated_DNA-bd_dom"/>
</dbReference>